<gene>
    <name evidence="4" type="ORF">GCM10025864_03900</name>
</gene>
<evidence type="ECO:0000313" key="5">
    <source>
        <dbReference type="Proteomes" id="UP001157091"/>
    </source>
</evidence>
<feature type="region of interest" description="Disordered" evidence="1">
    <location>
        <begin position="1"/>
        <end position="35"/>
    </location>
</feature>
<reference evidence="5" key="1">
    <citation type="journal article" date="2019" name="Int. J. Syst. Evol. Microbiol.">
        <title>The Global Catalogue of Microorganisms (GCM) 10K type strain sequencing project: providing services to taxonomists for standard genome sequencing and annotation.</title>
        <authorList>
            <consortium name="The Broad Institute Genomics Platform"/>
            <consortium name="The Broad Institute Genome Sequencing Center for Infectious Disease"/>
            <person name="Wu L."/>
            <person name="Ma J."/>
        </authorList>
    </citation>
    <scope>NUCLEOTIDE SEQUENCE [LARGE SCALE GENOMIC DNA]</scope>
    <source>
        <strain evidence="5">NBRC 106348</strain>
    </source>
</reference>
<keyword evidence="2" id="KW-0812">Transmembrane</keyword>
<feature type="transmembrane region" description="Helical" evidence="2">
    <location>
        <begin position="78"/>
        <end position="100"/>
    </location>
</feature>
<feature type="compositionally biased region" description="Basic and acidic residues" evidence="1">
    <location>
        <begin position="271"/>
        <end position="285"/>
    </location>
</feature>
<feature type="transmembrane region" description="Helical" evidence="2">
    <location>
        <begin position="286"/>
        <end position="305"/>
    </location>
</feature>
<dbReference type="Proteomes" id="UP001157091">
    <property type="component" value="Unassembled WGS sequence"/>
</dbReference>
<comment type="caution">
    <text evidence="4">The sequence shown here is derived from an EMBL/GenBank/DDBJ whole genome shotgun (WGS) entry which is preliminary data.</text>
</comment>
<feature type="domain" description="Phage shock protein PspC N-terminal" evidence="3">
    <location>
        <begin position="50"/>
        <end position="102"/>
    </location>
</feature>
<feature type="compositionally biased region" description="Low complexity" evidence="1">
    <location>
        <begin position="178"/>
        <end position="187"/>
    </location>
</feature>
<dbReference type="RefSeq" id="WP_284291756.1">
    <property type="nucleotide sequence ID" value="NZ_BSUK01000001.1"/>
</dbReference>
<evidence type="ECO:0000256" key="2">
    <source>
        <dbReference type="SAM" id="Phobius"/>
    </source>
</evidence>
<proteinExistence type="predicted"/>
<feature type="transmembrane region" description="Helical" evidence="2">
    <location>
        <begin position="148"/>
        <end position="169"/>
    </location>
</feature>
<name>A0ABQ6HVX4_9MICO</name>
<dbReference type="EMBL" id="BSUK01000001">
    <property type="protein sequence ID" value="GMA22631.1"/>
    <property type="molecule type" value="Genomic_DNA"/>
</dbReference>
<keyword evidence="2" id="KW-0472">Membrane</keyword>
<keyword evidence="5" id="KW-1185">Reference proteome</keyword>
<feature type="transmembrane region" description="Helical" evidence="2">
    <location>
        <begin position="317"/>
        <end position="337"/>
    </location>
</feature>
<feature type="region of interest" description="Disordered" evidence="1">
    <location>
        <begin position="260"/>
        <end position="286"/>
    </location>
</feature>
<evidence type="ECO:0000259" key="3">
    <source>
        <dbReference type="Pfam" id="PF04024"/>
    </source>
</evidence>
<feature type="compositionally biased region" description="Low complexity" evidence="1">
    <location>
        <begin position="219"/>
        <end position="228"/>
    </location>
</feature>
<organism evidence="4 5">
    <name type="scientific">Luteimicrobium album</name>
    <dbReference type="NCBI Taxonomy" id="1054550"/>
    <lineage>
        <taxon>Bacteria</taxon>
        <taxon>Bacillati</taxon>
        <taxon>Actinomycetota</taxon>
        <taxon>Actinomycetes</taxon>
        <taxon>Micrococcales</taxon>
        <taxon>Luteimicrobium</taxon>
    </lineage>
</organism>
<accession>A0ABQ6HVX4</accession>
<keyword evidence="2" id="KW-1133">Transmembrane helix</keyword>
<feature type="region of interest" description="Disordered" evidence="1">
    <location>
        <begin position="173"/>
        <end position="228"/>
    </location>
</feature>
<sequence length="344" mass="35466">MDTTTGTPTGGEPGGATQGQVPLPDGTPPAGGPRNGTESFFEWIDRLGLRRTDERWLSGTAGGVARRLGVDPLIVRGLWFVLCLVGGVGLILYAIGWALLPDDRDGRSLVQDAVHGRFRGELVGAIIAFVLGANWRFGAWSWWRGDDWVAGIFWLCLFAGVAVAVAAVLGSRGRNGTQGAQQQGQPYPGQPYPGPQQPYPGQQYPSQPFPPAPTPSGDVPAAATPGAPTAAFTAPAPYPTAPVPPAPAYAAPSYAAPAPTPPIPSPVATKHHGDAKQGRPRDGRRSGAVASAVVGLCLVAGAIVFGLDRAGHVDSPWLVWGGVSLVLLGLGIVVAGLRGRGRAG</sequence>
<dbReference type="InterPro" id="IPR007168">
    <property type="entry name" value="Phageshock_PspC_N"/>
</dbReference>
<feature type="compositionally biased region" description="Gly residues" evidence="1">
    <location>
        <begin position="8"/>
        <end position="17"/>
    </location>
</feature>
<evidence type="ECO:0000313" key="4">
    <source>
        <dbReference type="EMBL" id="GMA22631.1"/>
    </source>
</evidence>
<dbReference type="Pfam" id="PF04024">
    <property type="entry name" value="PspC"/>
    <property type="match status" value="1"/>
</dbReference>
<evidence type="ECO:0000256" key="1">
    <source>
        <dbReference type="SAM" id="MobiDB-lite"/>
    </source>
</evidence>
<protein>
    <recommendedName>
        <fullName evidence="3">Phage shock protein PspC N-terminal domain-containing protein</fullName>
    </recommendedName>
</protein>
<feature type="transmembrane region" description="Helical" evidence="2">
    <location>
        <begin position="121"/>
        <end position="142"/>
    </location>
</feature>
<feature type="compositionally biased region" description="Pro residues" evidence="1">
    <location>
        <begin position="188"/>
        <end position="198"/>
    </location>
</feature>